<dbReference type="Pfam" id="PF00355">
    <property type="entry name" value="Rieske"/>
    <property type="match status" value="1"/>
</dbReference>
<evidence type="ECO:0000256" key="1">
    <source>
        <dbReference type="ARBA" id="ARBA00001962"/>
    </source>
</evidence>
<dbReference type="AlphaFoldDB" id="A0A5B8S636"/>
<evidence type="ECO:0000256" key="4">
    <source>
        <dbReference type="ARBA" id="ARBA00023002"/>
    </source>
</evidence>
<dbReference type="SUPFAM" id="SSF50022">
    <property type="entry name" value="ISP domain"/>
    <property type="match status" value="1"/>
</dbReference>
<reference evidence="9 10" key="1">
    <citation type="journal article" date="2013" name="J. Microbiol. Biotechnol.">
        <title>Novosphingobium ginsenosidimutans sp. nov., with the ability to convert ginsenoside.</title>
        <authorList>
            <person name="Kim J.K."/>
            <person name="He D."/>
            <person name="Liu Q.M."/>
            <person name="Park H.Y."/>
            <person name="Jung M.S."/>
            <person name="Yoon M.H."/>
            <person name="Kim S.C."/>
            <person name="Im W.T."/>
        </authorList>
    </citation>
    <scope>NUCLEOTIDE SEQUENCE [LARGE SCALE GENOMIC DNA]</scope>
    <source>
        <strain evidence="9 10">FW-6</strain>
    </source>
</reference>
<dbReference type="GO" id="GO:0051213">
    <property type="term" value="F:dioxygenase activity"/>
    <property type="evidence" value="ECO:0007669"/>
    <property type="project" value="UniProtKB-KW"/>
</dbReference>
<keyword evidence="10" id="KW-1185">Reference proteome</keyword>
<dbReference type="PROSITE" id="PS00570">
    <property type="entry name" value="RING_HYDROXYL_ALPHA"/>
    <property type="match status" value="1"/>
</dbReference>
<dbReference type="InterPro" id="IPR015879">
    <property type="entry name" value="Ring_hydroxy_dOase_asu_C_dom"/>
</dbReference>
<accession>A0A5B8S636</accession>
<keyword evidence="4" id="KW-0560">Oxidoreductase</keyword>
<dbReference type="EMBL" id="CP042345">
    <property type="protein sequence ID" value="QEA16187.1"/>
    <property type="molecule type" value="Genomic_DNA"/>
</dbReference>
<comment type="cofactor">
    <cofactor evidence="1">
        <name>Fe cation</name>
        <dbReference type="ChEBI" id="CHEBI:24875"/>
    </cofactor>
</comment>
<sequence>MARNTLIEMTRSLIAHGDAGTMELADEVVRIPASAYTDETLFEREKRQIFRRLPLMVAPSCELPEPGDYKAMDICGVPLLLTRQKDGTVAAFLNMCTHRGNPVASGSGNASRFTCGYHGWTFKNDGALIGVASPQDFGAIDKAAHCLTRFPVYESAGLIWATLDPNSKLDIADYLCGYDELLKAFEFDGWHLFSQRTLSGPNWKTAYDGYLDFYHLPVLHANTFGSDFYNRANYFAFGPHQRLSTPSRYAIKVSGEDDMKMDLAAMNDDEIPQEVLVQGVWTIFPHISIASFYGGGLRGAMISQLFPGDKVGESYTTQFYVMEHKPTDEAAIKAAHDQFDFLEIVVRDEDYKTGKRQHQALQSGLMKDVLFGRNERGGQVFHQWVDKLTNASDDDLIEIFAAEQPSLAAE</sequence>
<evidence type="ECO:0000259" key="8">
    <source>
        <dbReference type="PROSITE" id="PS51296"/>
    </source>
</evidence>
<gene>
    <name evidence="9" type="ORF">FRF71_08590</name>
</gene>
<name>A0A5B8S636_9SPHN</name>
<dbReference type="CDD" id="cd03469">
    <property type="entry name" value="Rieske_RO_Alpha_N"/>
    <property type="match status" value="1"/>
</dbReference>
<dbReference type="GO" id="GO:0005506">
    <property type="term" value="F:iron ion binding"/>
    <property type="evidence" value="ECO:0007669"/>
    <property type="project" value="InterPro"/>
</dbReference>
<dbReference type="PANTHER" id="PTHR43756">
    <property type="entry name" value="CHOLINE MONOOXYGENASE, CHLOROPLASTIC"/>
    <property type="match status" value="1"/>
</dbReference>
<dbReference type="Gene3D" id="3.90.380.10">
    <property type="entry name" value="Naphthalene 1,2-dioxygenase Alpha Subunit, Chain A, domain 1"/>
    <property type="match status" value="1"/>
</dbReference>
<dbReference type="InterPro" id="IPR017941">
    <property type="entry name" value="Rieske_2Fe-2S"/>
</dbReference>
<dbReference type="OrthoDB" id="7458380at2"/>
<dbReference type="PANTHER" id="PTHR43756:SF5">
    <property type="entry name" value="CHOLINE MONOOXYGENASE, CHLOROPLASTIC"/>
    <property type="match status" value="1"/>
</dbReference>
<keyword evidence="3" id="KW-0479">Metal-binding</keyword>
<evidence type="ECO:0000256" key="5">
    <source>
        <dbReference type="ARBA" id="ARBA00023004"/>
    </source>
</evidence>
<organism evidence="9 10">
    <name type="scientific">Novosphingobium ginsenosidimutans</name>
    <dbReference type="NCBI Taxonomy" id="1176536"/>
    <lineage>
        <taxon>Bacteria</taxon>
        <taxon>Pseudomonadati</taxon>
        <taxon>Pseudomonadota</taxon>
        <taxon>Alphaproteobacteria</taxon>
        <taxon>Sphingomonadales</taxon>
        <taxon>Sphingomonadaceae</taxon>
        <taxon>Novosphingobium</taxon>
    </lineage>
</organism>
<protein>
    <submittedName>
        <fullName evidence="9">Aromatic ring-hydroxylating dioxygenase subunit alpha</fullName>
    </submittedName>
</protein>
<dbReference type="Pfam" id="PF00848">
    <property type="entry name" value="Ring_hydroxyl_A"/>
    <property type="match status" value="1"/>
</dbReference>
<keyword evidence="6" id="KW-0411">Iron-sulfur</keyword>
<evidence type="ECO:0000256" key="3">
    <source>
        <dbReference type="ARBA" id="ARBA00022723"/>
    </source>
</evidence>
<evidence type="ECO:0000313" key="9">
    <source>
        <dbReference type="EMBL" id="QEA16187.1"/>
    </source>
</evidence>
<keyword evidence="9" id="KW-0223">Dioxygenase</keyword>
<dbReference type="KEGG" id="ngf:FRF71_08590"/>
<proteinExistence type="predicted"/>
<dbReference type="InterPro" id="IPR036922">
    <property type="entry name" value="Rieske_2Fe-2S_sf"/>
</dbReference>
<dbReference type="Gene3D" id="2.102.10.10">
    <property type="entry name" value="Rieske [2Fe-2S] iron-sulphur domain"/>
    <property type="match status" value="1"/>
</dbReference>
<dbReference type="InterPro" id="IPR015881">
    <property type="entry name" value="ARHD_Rieske_2Fe_2S"/>
</dbReference>
<dbReference type="PROSITE" id="PS51296">
    <property type="entry name" value="RIESKE"/>
    <property type="match status" value="1"/>
</dbReference>
<feature type="domain" description="Rieske" evidence="8">
    <location>
        <begin position="55"/>
        <end position="161"/>
    </location>
</feature>
<dbReference type="PRINTS" id="PR00090">
    <property type="entry name" value="RNGDIOXGNASE"/>
</dbReference>
<dbReference type="GO" id="GO:0051537">
    <property type="term" value="F:2 iron, 2 sulfur cluster binding"/>
    <property type="evidence" value="ECO:0007669"/>
    <property type="project" value="UniProtKB-KW"/>
</dbReference>
<dbReference type="InterPro" id="IPR001663">
    <property type="entry name" value="Rng_hydr_dOase-A"/>
</dbReference>
<evidence type="ECO:0000256" key="2">
    <source>
        <dbReference type="ARBA" id="ARBA00022714"/>
    </source>
</evidence>
<evidence type="ECO:0000313" key="10">
    <source>
        <dbReference type="Proteomes" id="UP000321172"/>
    </source>
</evidence>
<dbReference type="Proteomes" id="UP000321172">
    <property type="component" value="Chromosome"/>
</dbReference>
<dbReference type="SUPFAM" id="SSF55961">
    <property type="entry name" value="Bet v1-like"/>
    <property type="match status" value="1"/>
</dbReference>
<dbReference type="RefSeq" id="WP_147090268.1">
    <property type="nucleotide sequence ID" value="NZ_BAABJD010000006.1"/>
</dbReference>
<evidence type="ECO:0000256" key="7">
    <source>
        <dbReference type="ARBA" id="ARBA00023027"/>
    </source>
</evidence>
<keyword evidence="2" id="KW-0001">2Fe-2S</keyword>
<evidence type="ECO:0000256" key="6">
    <source>
        <dbReference type="ARBA" id="ARBA00023014"/>
    </source>
</evidence>
<keyword evidence="7" id="KW-0520">NAD</keyword>
<keyword evidence="5" id="KW-0408">Iron</keyword>